<feature type="domain" description="Transcriptional repressor PaaX-like central Cas2-like" evidence="1">
    <location>
        <begin position="83"/>
        <end position="158"/>
    </location>
</feature>
<sequence>MRRKTLTEKILAVVAGGVGETAAFLYPYKGFGKSFKKYKGSFSRAIWELKQRGYLEEVENKGNKFLKITSKGRLKLIRKRIFKKWDGFWRIIAFDIEESRKKTRDVFRDKLQNLGCLPIQKSVWITPQDISADLEELFELLDIEKNVDYFISKALTNEEKYLEMFNLNDKK</sequence>
<accession>A0A0G0K6N4</accession>
<dbReference type="Pfam" id="PF20803">
    <property type="entry name" value="PaaX_M"/>
    <property type="match status" value="1"/>
</dbReference>
<evidence type="ECO:0000259" key="1">
    <source>
        <dbReference type="Pfam" id="PF20803"/>
    </source>
</evidence>
<dbReference type="STRING" id="1618336.US94_C0003G0020"/>
<dbReference type="EMBL" id="LBUX01000003">
    <property type="protein sequence ID" value="KKQ74502.1"/>
    <property type="molecule type" value="Genomic_DNA"/>
</dbReference>
<gene>
    <name evidence="2" type="ORF">US94_C0003G0020</name>
</gene>
<dbReference type="InterPro" id="IPR048846">
    <property type="entry name" value="PaaX-like_central"/>
</dbReference>
<evidence type="ECO:0000313" key="3">
    <source>
        <dbReference type="Proteomes" id="UP000034498"/>
    </source>
</evidence>
<reference evidence="2 3" key="1">
    <citation type="journal article" date="2015" name="Nature">
        <title>rRNA introns, odd ribosomes, and small enigmatic genomes across a large radiation of phyla.</title>
        <authorList>
            <person name="Brown C.T."/>
            <person name="Hug L.A."/>
            <person name="Thomas B.C."/>
            <person name="Sharon I."/>
            <person name="Castelle C.J."/>
            <person name="Singh A."/>
            <person name="Wilkins M.J."/>
            <person name="Williams K.H."/>
            <person name="Banfield J.F."/>
        </authorList>
    </citation>
    <scope>NUCLEOTIDE SEQUENCE [LARGE SCALE GENOMIC DNA]</scope>
</reference>
<proteinExistence type="predicted"/>
<name>A0A0G0K6N4_9BACT</name>
<organism evidence="2 3">
    <name type="scientific">Berkelbacteria bacterium GW2011_GWB1_38_5</name>
    <dbReference type="NCBI Taxonomy" id="1618336"/>
    <lineage>
        <taxon>Bacteria</taxon>
        <taxon>Candidatus Berkelbacteria</taxon>
    </lineage>
</organism>
<dbReference type="PANTHER" id="PTHR30319">
    <property type="entry name" value="PHENYLACETIC ACID REGULATOR-RELATED TRANSCRIPTIONAL REPRESSOR"/>
    <property type="match status" value="1"/>
</dbReference>
<comment type="caution">
    <text evidence="2">The sequence shown here is derived from an EMBL/GenBank/DDBJ whole genome shotgun (WGS) entry which is preliminary data.</text>
</comment>
<evidence type="ECO:0000313" key="2">
    <source>
        <dbReference type="EMBL" id="KKQ74502.1"/>
    </source>
</evidence>
<dbReference type="AlphaFoldDB" id="A0A0G0K6N4"/>
<dbReference type="Proteomes" id="UP000034498">
    <property type="component" value="Unassembled WGS sequence"/>
</dbReference>
<protein>
    <submittedName>
        <fullName evidence="2">Transcriptional regulator, PaaX family</fullName>
    </submittedName>
</protein>
<dbReference type="GO" id="GO:0006351">
    <property type="term" value="P:DNA-templated transcription"/>
    <property type="evidence" value="ECO:0007669"/>
    <property type="project" value="TreeGrafter"/>
</dbReference>
<dbReference type="Gene3D" id="3.30.70.2650">
    <property type="match status" value="1"/>
</dbReference>
<dbReference type="SUPFAM" id="SSF143430">
    <property type="entry name" value="TTP0101/SSO1404-like"/>
    <property type="match status" value="1"/>
</dbReference>
<dbReference type="PANTHER" id="PTHR30319:SF1">
    <property type="entry name" value="TRANSCRIPTIONAL REPRESSOR PAAX"/>
    <property type="match status" value="1"/>
</dbReference>